<dbReference type="AlphaFoldDB" id="W4MA58"/>
<dbReference type="SUPFAM" id="SSF47240">
    <property type="entry name" value="Ferritin-like"/>
    <property type="match status" value="1"/>
</dbReference>
<gene>
    <name evidence="1" type="ORF">ETSY2_15150</name>
</gene>
<dbReference type="HOGENOM" id="CLU_782304_0_0_7"/>
<dbReference type="InterPro" id="IPR009078">
    <property type="entry name" value="Ferritin-like_SF"/>
</dbReference>
<dbReference type="EMBL" id="AZHX01000608">
    <property type="protein sequence ID" value="ETX06771.1"/>
    <property type="molecule type" value="Genomic_DNA"/>
</dbReference>
<keyword evidence="2" id="KW-1185">Reference proteome</keyword>
<reference evidence="1 2" key="1">
    <citation type="journal article" date="2014" name="Nature">
        <title>An environmental bacterial taxon with a large and distinct metabolic repertoire.</title>
        <authorList>
            <person name="Wilson M.C."/>
            <person name="Mori T."/>
            <person name="Ruckert C."/>
            <person name="Uria A.R."/>
            <person name="Helf M.J."/>
            <person name="Takada K."/>
            <person name="Gernert C."/>
            <person name="Steffens U.A."/>
            <person name="Heycke N."/>
            <person name="Schmitt S."/>
            <person name="Rinke C."/>
            <person name="Helfrich E.J."/>
            <person name="Brachmann A.O."/>
            <person name="Gurgui C."/>
            <person name="Wakimoto T."/>
            <person name="Kracht M."/>
            <person name="Crusemann M."/>
            <person name="Hentschel U."/>
            <person name="Abe I."/>
            <person name="Matsunaga S."/>
            <person name="Kalinowski J."/>
            <person name="Takeyama H."/>
            <person name="Piel J."/>
        </authorList>
    </citation>
    <scope>NUCLEOTIDE SEQUENCE [LARGE SCALE GENOMIC DNA]</scope>
    <source>
        <strain evidence="2">TSY2</strain>
    </source>
</reference>
<evidence type="ECO:0000313" key="1">
    <source>
        <dbReference type="EMBL" id="ETX06771.1"/>
    </source>
</evidence>
<evidence type="ECO:0000313" key="2">
    <source>
        <dbReference type="Proteomes" id="UP000019140"/>
    </source>
</evidence>
<name>W4MA58_9BACT</name>
<dbReference type="Proteomes" id="UP000019140">
    <property type="component" value="Unassembled WGS sequence"/>
</dbReference>
<protein>
    <recommendedName>
        <fullName evidence="3">Ferritin-like domain-containing protein</fullName>
    </recommendedName>
</protein>
<organism evidence="1 2">
    <name type="scientific">Candidatus Entotheonella gemina</name>
    <dbReference type="NCBI Taxonomy" id="1429439"/>
    <lineage>
        <taxon>Bacteria</taxon>
        <taxon>Pseudomonadati</taxon>
        <taxon>Nitrospinota/Tectimicrobiota group</taxon>
        <taxon>Candidatus Tectimicrobiota</taxon>
        <taxon>Candidatus Entotheonellia</taxon>
        <taxon>Candidatus Entotheonellales</taxon>
        <taxon>Candidatus Entotheonellaceae</taxon>
        <taxon>Candidatus Entotheonella</taxon>
    </lineage>
</organism>
<proteinExistence type="predicted"/>
<accession>W4MA58</accession>
<comment type="caution">
    <text evidence="1">The sequence shown here is derived from an EMBL/GenBank/DDBJ whole genome shotgun (WGS) entry which is preliminary data.</text>
</comment>
<sequence length="354" mass="39464">MSLSEEQEQAPPPRPKPKLDWMEDCHEWGVKVEPGPHGLTMGAINTGIYGEIPEVWDEMTRMPRGAYPVEGVPRIDLYSLNAKAEMWADNAADLYEEAVQRRWDPKVDIDWEAIPARPRAVELAMSQLCTELGQQAAIEVEVLGQWLYRMCYGYHEVKNFLATEAFDAARHTEAFRRRAVHGGGVLGLENAGALNRRLLEIRGGWTEAAVGLYIMRGTLTLLLYRYGEAYAGNAADQKLFRLALQDKARHMAYGITHLKYAIDHKGSGYALGLKKGLSAVDYELVKELQDPVLWEALAILFGGGLEHIEAGMAVVNRVKQAYLEQSLQRLQAVGIDKSASDLLPALQAYLPSSE</sequence>
<evidence type="ECO:0008006" key="3">
    <source>
        <dbReference type="Google" id="ProtNLM"/>
    </source>
</evidence>